<organism evidence="2 3">
    <name type="scientific">Xylaria multiplex</name>
    <dbReference type="NCBI Taxonomy" id="323545"/>
    <lineage>
        <taxon>Eukaryota</taxon>
        <taxon>Fungi</taxon>
        <taxon>Dikarya</taxon>
        <taxon>Ascomycota</taxon>
        <taxon>Pezizomycotina</taxon>
        <taxon>Sordariomycetes</taxon>
        <taxon>Xylariomycetidae</taxon>
        <taxon>Xylariales</taxon>
        <taxon>Xylariaceae</taxon>
        <taxon>Xylaria</taxon>
    </lineage>
</organism>
<evidence type="ECO:0000313" key="2">
    <source>
        <dbReference type="EMBL" id="KAF2963109.1"/>
    </source>
</evidence>
<keyword evidence="3" id="KW-1185">Reference proteome</keyword>
<gene>
    <name evidence="2" type="ORF">GQX73_g10475</name>
</gene>
<name>A0A7C8IGJ0_9PEZI</name>
<evidence type="ECO:0000313" key="3">
    <source>
        <dbReference type="Proteomes" id="UP000481858"/>
    </source>
</evidence>
<feature type="chain" id="PRO_5028919304" evidence="1">
    <location>
        <begin position="19"/>
        <end position="128"/>
    </location>
</feature>
<evidence type="ECO:0000256" key="1">
    <source>
        <dbReference type="SAM" id="SignalP"/>
    </source>
</evidence>
<protein>
    <submittedName>
        <fullName evidence="2">Uncharacterized protein</fullName>
    </submittedName>
</protein>
<sequence>MRFTTAFVASVGLAAVHAVPLALPDATGCRVDLAPTLAQPQNAASNIVFSTLSKWVNSTQSLYFSTSYLDTRNTTKAPFSVVFKDNMIPDFQTTDSIAAVLNTWVGTYLAGGATPKSDDFAITGVNCS</sequence>
<dbReference type="Proteomes" id="UP000481858">
    <property type="component" value="Unassembled WGS sequence"/>
</dbReference>
<feature type="signal peptide" evidence="1">
    <location>
        <begin position="1"/>
        <end position="18"/>
    </location>
</feature>
<reference evidence="2 3" key="1">
    <citation type="submission" date="2019-12" db="EMBL/GenBank/DDBJ databases">
        <title>Draft genome sequence of the ascomycete Xylaria multiplex DSM 110363.</title>
        <authorList>
            <person name="Buettner E."/>
            <person name="Kellner H."/>
        </authorList>
    </citation>
    <scope>NUCLEOTIDE SEQUENCE [LARGE SCALE GENOMIC DNA]</scope>
    <source>
        <strain evidence="2 3">DSM 110363</strain>
    </source>
</reference>
<keyword evidence="1" id="KW-0732">Signal</keyword>
<dbReference type="InParanoid" id="A0A7C8IGJ0"/>
<accession>A0A7C8IGJ0</accession>
<dbReference type="OrthoDB" id="3931445at2759"/>
<dbReference type="AlphaFoldDB" id="A0A7C8IGJ0"/>
<proteinExistence type="predicted"/>
<dbReference type="EMBL" id="WUBL01000232">
    <property type="protein sequence ID" value="KAF2963109.1"/>
    <property type="molecule type" value="Genomic_DNA"/>
</dbReference>
<comment type="caution">
    <text evidence="2">The sequence shown here is derived from an EMBL/GenBank/DDBJ whole genome shotgun (WGS) entry which is preliminary data.</text>
</comment>